<dbReference type="Pfam" id="PF00249">
    <property type="entry name" value="Myb_DNA-binding"/>
    <property type="match status" value="1"/>
</dbReference>
<name>A0A8K0RGJ0_9PLEO</name>
<feature type="region of interest" description="Disordered" evidence="1">
    <location>
        <begin position="491"/>
        <end position="510"/>
    </location>
</feature>
<dbReference type="CDD" id="cd00167">
    <property type="entry name" value="SANT"/>
    <property type="match status" value="1"/>
</dbReference>
<dbReference type="Gene3D" id="1.20.58.1880">
    <property type="match status" value="1"/>
</dbReference>
<organism evidence="3 4">
    <name type="scientific">Paraphoma chrysanthemicola</name>
    <dbReference type="NCBI Taxonomy" id="798071"/>
    <lineage>
        <taxon>Eukaryota</taxon>
        <taxon>Fungi</taxon>
        <taxon>Dikarya</taxon>
        <taxon>Ascomycota</taxon>
        <taxon>Pezizomycotina</taxon>
        <taxon>Dothideomycetes</taxon>
        <taxon>Pleosporomycetidae</taxon>
        <taxon>Pleosporales</taxon>
        <taxon>Pleosporineae</taxon>
        <taxon>Phaeosphaeriaceae</taxon>
        <taxon>Paraphoma</taxon>
    </lineage>
</organism>
<accession>A0A8K0RGJ0</accession>
<dbReference type="Proteomes" id="UP000813461">
    <property type="component" value="Unassembled WGS sequence"/>
</dbReference>
<feature type="compositionally biased region" description="Basic and acidic residues" evidence="1">
    <location>
        <begin position="108"/>
        <end position="117"/>
    </location>
</feature>
<gene>
    <name evidence="3" type="ORF">FB567DRAFT_6099</name>
</gene>
<reference evidence="3" key="1">
    <citation type="journal article" date="2021" name="Nat. Commun.">
        <title>Genetic determinants of endophytism in the Arabidopsis root mycobiome.</title>
        <authorList>
            <person name="Mesny F."/>
            <person name="Miyauchi S."/>
            <person name="Thiergart T."/>
            <person name="Pickel B."/>
            <person name="Atanasova L."/>
            <person name="Karlsson M."/>
            <person name="Huettel B."/>
            <person name="Barry K.W."/>
            <person name="Haridas S."/>
            <person name="Chen C."/>
            <person name="Bauer D."/>
            <person name="Andreopoulos W."/>
            <person name="Pangilinan J."/>
            <person name="LaButti K."/>
            <person name="Riley R."/>
            <person name="Lipzen A."/>
            <person name="Clum A."/>
            <person name="Drula E."/>
            <person name="Henrissat B."/>
            <person name="Kohler A."/>
            <person name="Grigoriev I.V."/>
            <person name="Martin F.M."/>
            <person name="Hacquard S."/>
        </authorList>
    </citation>
    <scope>NUCLEOTIDE SEQUENCE</scope>
    <source>
        <strain evidence="3">MPI-SDFR-AT-0120</strain>
    </source>
</reference>
<dbReference type="AlphaFoldDB" id="A0A8K0RGJ0"/>
<evidence type="ECO:0000313" key="3">
    <source>
        <dbReference type="EMBL" id="KAH7094550.1"/>
    </source>
</evidence>
<dbReference type="EMBL" id="JAGMVJ010000001">
    <property type="protein sequence ID" value="KAH7094550.1"/>
    <property type="molecule type" value="Genomic_DNA"/>
</dbReference>
<feature type="region of interest" description="Disordered" evidence="1">
    <location>
        <begin position="189"/>
        <end position="213"/>
    </location>
</feature>
<evidence type="ECO:0000313" key="4">
    <source>
        <dbReference type="Proteomes" id="UP000813461"/>
    </source>
</evidence>
<protein>
    <recommendedName>
        <fullName evidence="2">Myb-like domain-containing protein</fullName>
    </recommendedName>
</protein>
<dbReference type="InterPro" id="IPR001005">
    <property type="entry name" value="SANT/Myb"/>
</dbReference>
<feature type="compositionally biased region" description="Basic and acidic residues" evidence="1">
    <location>
        <begin position="197"/>
        <end position="213"/>
    </location>
</feature>
<dbReference type="PROSITE" id="PS50090">
    <property type="entry name" value="MYB_LIKE"/>
    <property type="match status" value="1"/>
</dbReference>
<feature type="compositionally biased region" description="Polar residues" evidence="1">
    <location>
        <begin position="501"/>
        <end position="510"/>
    </location>
</feature>
<dbReference type="InterPro" id="IPR009057">
    <property type="entry name" value="Homeodomain-like_sf"/>
</dbReference>
<feature type="region of interest" description="Disordered" evidence="1">
    <location>
        <begin position="94"/>
        <end position="117"/>
    </location>
</feature>
<evidence type="ECO:0000259" key="2">
    <source>
        <dbReference type="PROSITE" id="PS50090"/>
    </source>
</evidence>
<sequence length="562" mass="63244">MFVPKVHERLPPTLLPPRHLEEIRARQDPAWHHRNATSPANIDIVRKRMAIVKPGLRDSESDHEHSLILPQSLQAGNKRIPSELQPRPRLHLARKGNYQSSVASDLDYQPKRAERVRERRKRIKHLRPQVFEGNAANGWRTEERNHRLSNALPSAKVRGNSLMRKKNQNPSPHQARSFVDLLAMSHSQTLVDQPKATTDEDRQSPTKSSHEYERFKQWTSLPSGSIAPVSVGINSGFVWSSSFEKSTTPPGYYKSSRYRELEHDSFDDFSLLPLPGLTASTTTSPINNSIDDDLQTLAKPSHEYERSRQKNLPAGSIAGRSTDIYPGYDLLSLGIREIGKVSDDSTIGSMRHQKLRNGHNFALQDQSSLYKVDERPNASSYWSIDEQQAFNQQIRRVGTNWGRLAEEMGTKTPTMIKNYYERLLASGRKDLEAATKVADEASARPDALKARSLASTSLSVDTVTPLEKVHWDQIFIPSKSGGSPFKIPTTPNGGLAKENESSANHASQKRVQYTISQDDTADKTKHCKGHFIALYQPHGGQRPRASGLSRDMKIRMTSHWVG</sequence>
<dbReference type="SMART" id="SM00717">
    <property type="entry name" value="SANT"/>
    <property type="match status" value="1"/>
</dbReference>
<comment type="caution">
    <text evidence="3">The sequence shown here is derived from an EMBL/GenBank/DDBJ whole genome shotgun (WGS) entry which is preliminary data.</text>
</comment>
<evidence type="ECO:0000256" key="1">
    <source>
        <dbReference type="SAM" id="MobiDB-lite"/>
    </source>
</evidence>
<keyword evidence="4" id="KW-1185">Reference proteome</keyword>
<feature type="domain" description="Myb-like" evidence="2">
    <location>
        <begin position="382"/>
        <end position="424"/>
    </location>
</feature>
<proteinExistence type="predicted"/>
<dbReference type="OrthoDB" id="10258692at2759"/>
<dbReference type="SUPFAM" id="SSF46689">
    <property type="entry name" value="Homeodomain-like"/>
    <property type="match status" value="1"/>
</dbReference>